<keyword evidence="1" id="KW-1003">Cell membrane</keyword>
<evidence type="ECO:0000259" key="5">
    <source>
        <dbReference type="PROSITE" id="PS50234"/>
    </source>
</evidence>
<gene>
    <name evidence="6" type="ORF">FYK55_20485</name>
</gene>
<comment type="caution">
    <text evidence="6">The sequence shown here is derived from an EMBL/GenBank/DDBJ whole genome shotgun (WGS) entry which is preliminary data.</text>
</comment>
<protein>
    <submittedName>
        <fullName evidence="6">VWA domain-containing protein</fullName>
    </submittedName>
</protein>
<dbReference type="Proteomes" id="UP000324479">
    <property type="component" value="Unassembled WGS sequence"/>
</dbReference>
<dbReference type="Gene3D" id="3.40.50.410">
    <property type="entry name" value="von Willebrand factor, type A domain"/>
    <property type="match status" value="1"/>
</dbReference>
<dbReference type="EMBL" id="VWOX01000013">
    <property type="protein sequence ID" value="KAA5540536.1"/>
    <property type="molecule type" value="Genomic_DNA"/>
</dbReference>
<evidence type="ECO:0000256" key="1">
    <source>
        <dbReference type="ARBA" id="ARBA00022475"/>
    </source>
</evidence>
<dbReference type="Pfam" id="PF00092">
    <property type="entry name" value="VWA"/>
    <property type="match status" value="1"/>
</dbReference>
<keyword evidence="7" id="KW-1185">Reference proteome</keyword>
<keyword evidence="3" id="KW-1133">Transmembrane helix</keyword>
<proteinExistence type="predicted"/>
<reference evidence="6 7" key="1">
    <citation type="submission" date="2019-08" db="EMBL/GenBank/DDBJ databases">
        <authorList>
            <person name="Dhanesh K."/>
            <person name="Kumar G."/>
            <person name="Sasikala C."/>
            <person name="Venkata Ramana C."/>
        </authorList>
    </citation>
    <scope>NUCLEOTIDE SEQUENCE [LARGE SCALE GENOMIC DNA]</scope>
    <source>
        <strain evidence="6 7">JC645</strain>
    </source>
</reference>
<evidence type="ECO:0000256" key="3">
    <source>
        <dbReference type="ARBA" id="ARBA00022989"/>
    </source>
</evidence>
<dbReference type="PROSITE" id="PS50234">
    <property type="entry name" value="VWFA"/>
    <property type="match status" value="1"/>
</dbReference>
<accession>A0A5M6D0F1</accession>
<organism evidence="6 7">
    <name type="scientific">Roseiconus nitratireducens</name>
    <dbReference type="NCBI Taxonomy" id="2605748"/>
    <lineage>
        <taxon>Bacteria</taxon>
        <taxon>Pseudomonadati</taxon>
        <taxon>Planctomycetota</taxon>
        <taxon>Planctomycetia</taxon>
        <taxon>Pirellulales</taxon>
        <taxon>Pirellulaceae</taxon>
        <taxon>Roseiconus</taxon>
    </lineage>
</organism>
<dbReference type="InterPro" id="IPR050768">
    <property type="entry name" value="UPF0353/GerABKA_families"/>
</dbReference>
<dbReference type="PANTHER" id="PTHR22550">
    <property type="entry name" value="SPORE GERMINATION PROTEIN"/>
    <property type="match status" value="1"/>
</dbReference>
<dbReference type="CDD" id="cd00198">
    <property type="entry name" value="vWFA"/>
    <property type="match status" value="1"/>
</dbReference>
<evidence type="ECO:0000313" key="6">
    <source>
        <dbReference type="EMBL" id="KAA5540536.1"/>
    </source>
</evidence>
<dbReference type="SUPFAM" id="SSF53300">
    <property type="entry name" value="vWA-like"/>
    <property type="match status" value="1"/>
</dbReference>
<feature type="domain" description="VWFA" evidence="5">
    <location>
        <begin position="148"/>
        <end position="321"/>
    </location>
</feature>
<dbReference type="Pfam" id="PF09977">
    <property type="entry name" value="Tad_C"/>
    <property type="match status" value="1"/>
</dbReference>
<dbReference type="AlphaFoldDB" id="A0A5M6D0F1"/>
<dbReference type="InterPro" id="IPR018705">
    <property type="entry name" value="DUF2134_membrane"/>
</dbReference>
<name>A0A5M6D0F1_9BACT</name>
<evidence type="ECO:0000256" key="4">
    <source>
        <dbReference type="ARBA" id="ARBA00023136"/>
    </source>
</evidence>
<dbReference type="PANTHER" id="PTHR22550:SF5">
    <property type="entry name" value="LEUCINE ZIPPER PROTEIN 4"/>
    <property type="match status" value="1"/>
</dbReference>
<dbReference type="InterPro" id="IPR036465">
    <property type="entry name" value="vWFA_dom_sf"/>
</dbReference>
<sequence>MMVLIVIMLVGLIATAAFSVDIALMHLGRAELRTATDAASKAASLELSRSLSTTAATEKGQEVALANTVHGDPLILSDTDFEFGRSEIDLSGRYVFTPDGLPMNSVRVTGRRTVGSASGPIRLMFGNVLGVEIFEPVLRSSATYVERDVVLVVDRSGSMEGDKFADLQSAISVFVNTLGDTPVEEAVGLASYNDTASEDVPLTLDLNEIVDGLAALRVGGRTSISRGMSAGASLMENGRDASFVERTMIVMTDGLHNEGPEPSTVATTLAAGGVQLHTITFGSGADQERMREIARIGRGRHYHALTATELRNAYREIALSLGTILTE</sequence>
<evidence type="ECO:0000256" key="2">
    <source>
        <dbReference type="ARBA" id="ARBA00022692"/>
    </source>
</evidence>
<dbReference type="SMART" id="SM00327">
    <property type="entry name" value="VWA"/>
    <property type="match status" value="1"/>
</dbReference>
<evidence type="ECO:0000313" key="7">
    <source>
        <dbReference type="Proteomes" id="UP000324479"/>
    </source>
</evidence>
<dbReference type="InterPro" id="IPR002035">
    <property type="entry name" value="VWF_A"/>
</dbReference>
<keyword evidence="2" id="KW-0812">Transmembrane</keyword>
<keyword evidence="4" id="KW-0472">Membrane</keyword>